<sequence length="501" mass="54668">MFTQLIFILGTVLGLIYFSSFTTVQAASTNNQSALSNVLQFTQVPQLSQSSGNITNSAIPSPGSEPLPPASDKLEDADNPYYDTQEHNLDMYKDGSGGYIAVVYTAKGFLEAVFDPACYNDAPQSDNYHSGWTMNNTNHDGWKTYAKAGSLYGQMNVTQTYLPISKIHKVIFENDIDMDYADNTTALNYYINVVKPGTIGNGNYGAGGGDYNYVRIRHDKFDIDGNGFRLNMGWNNLALIGRNGGASPADIAYKEDWTLENISAAYGTTYFGIISCNTGVSTNYDDPKTRESGLNGGYTWVTYKNINYIGSQFSWTQNGTSGATIDGTVTANSVFSYREPGNPNFLWRTETSGNQQIFQEDRIIFGSNCDFWGSTYNGNGLQLTGSAEFKDGSKVHIFPHGQGGEGNLDGLNYGITFTTNNPKLRLEGDAQLQIVCDTHNGNDTIDSSGNYHPGPSRSEYNYTDYTSVTAGAFRMNSGLTPSDLSYKGIAGKAPAIEVQQK</sequence>
<accession>A0A3R6YIA0</accession>
<protein>
    <submittedName>
        <fullName evidence="2">Uncharacterized protein</fullName>
    </submittedName>
</protein>
<evidence type="ECO:0000313" key="3">
    <source>
        <dbReference type="Proteomes" id="UP000284822"/>
    </source>
</evidence>
<proteinExistence type="predicted"/>
<dbReference type="EMBL" id="QOCS01000031">
    <property type="protein sequence ID" value="RHW44453.1"/>
    <property type="molecule type" value="Genomic_DNA"/>
</dbReference>
<dbReference type="Proteomes" id="UP000284822">
    <property type="component" value="Unassembled WGS sequence"/>
</dbReference>
<feature type="region of interest" description="Disordered" evidence="1">
    <location>
        <begin position="52"/>
        <end position="79"/>
    </location>
</feature>
<organism evidence="2 3">
    <name type="scientific">Bombilactobacillus bombi</name>
    <dbReference type="NCBI Taxonomy" id="1303590"/>
    <lineage>
        <taxon>Bacteria</taxon>
        <taxon>Bacillati</taxon>
        <taxon>Bacillota</taxon>
        <taxon>Bacilli</taxon>
        <taxon>Lactobacillales</taxon>
        <taxon>Lactobacillaceae</taxon>
        <taxon>Bombilactobacillus</taxon>
    </lineage>
</organism>
<comment type="caution">
    <text evidence="2">The sequence shown here is derived from an EMBL/GenBank/DDBJ whole genome shotgun (WGS) entry which is preliminary data.</text>
</comment>
<dbReference type="AlphaFoldDB" id="A0A3R6YIA0"/>
<name>A0A3R6YIA0_9LACO</name>
<reference evidence="2 3" key="1">
    <citation type="submission" date="2018-07" db="EMBL/GenBank/DDBJ databases">
        <title>Genome sequences of six Lactobacillus spp. isolated from bumble bee guts.</title>
        <authorList>
            <person name="Motta E.V.S."/>
            <person name="Moran N.A."/>
        </authorList>
    </citation>
    <scope>NUCLEOTIDE SEQUENCE [LARGE SCALE GENOMIC DNA]</scope>
    <source>
        <strain evidence="2 3">LV-8.1</strain>
    </source>
</reference>
<feature type="non-terminal residue" evidence="2">
    <location>
        <position position="501"/>
    </location>
</feature>
<gene>
    <name evidence="2" type="ORF">DS832_08930</name>
</gene>
<evidence type="ECO:0000313" key="2">
    <source>
        <dbReference type="EMBL" id="RHW44453.1"/>
    </source>
</evidence>
<evidence type="ECO:0000256" key="1">
    <source>
        <dbReference type="SAM" id="MobiDB-lite"/>
    </source>
</evidence>